<organism evidence="7 8">
    <name type="scientific">Phytophthora nicotianae P1976</name>
    <dbReference type="NCBI Taxonomy" id="1317066"/>
    <lineage>
        <taxon>Eukaryota</taxon>
        <taxon>Sar</taxon>
        <taxon>Stramenopiles</taxon>
        <taxon>Oomycota</taxon>
        <taxon>Peronosporomycetes</taxon>
        <taxon>Peronosporales</taxon>
        <taxon>Peronosporaceae</taxon>
        <taxon>Phytophthora</taxon>
    </lineage>
</organism>
<dbReference type="InterPro" id="IPR039652">
    <property type="entry name" value="Coatomer_zeta"/>
</dbReference>
<dbReference type="SUPFAM" id="SSF64356">
    <property type="entry name" value="SNARE-like"/>
    <property type="match status" value="1"/>
</dbReference>
<keyword evidence="5" id="KW-0968">Cytoplasmic vesicle</keyword>
<evidence type="ECO:0000256" key="5">
    <source>
        <dbReference type="RuleBase" id="RU366053"/>
    </source>
</evidence>
<comment type="subcellular location">
    <subcellularLocation>
        <location evidence="5">Cytoplasm</location>
    </subcellularLocation>
    <subcellularLocation>
        <location evidence="5">Golgi apparatus membrane</location>
        <topology evidence="5">Peripheral membrane protein</topology>
        <orientation evidence="5">Cytoplasmic side</orientation>
    </subcellularLocation>
    <subcellularLocation>
        <location evidence="5">Cytoplasmic vesicle</location>
        <location evidence="5">COPI-coated vesicle membrane</location>
        <topology evidence="5">Peripheral membrane protein</topology>
        <orientation evidence="5">Cytoplasmic side</orientation>
    </subcellularLocation>
    <subcellularLocation>
        <location evidence="1">Endomembrane system</location>
        <topology evidence="1">Peripheral membrane protein</topology>
    </subcellularLocation>
</comment>
<dbReference type="GO" id="GO:0030126">
    <property type="term" value="C:COPI vesicle coat"/>
    <property type="evidence" value="ECO:0007669"/>
    <property type="project" value="UniProtKB-UniRule"/>
</dbReference>
<evidence type="ECO:0000259" key="6">
    <source>
        <dbReference type="Pfam" id="PF01217"/>
    </source>
</evidence>
<keyword evidence="5" id="KW-0653">Protein transport</keyword>
<comment type="function">
    <text evidence="5">The zeta subunit may be involved in regulating the coat assembly and, hence, the rate of biosynthetic protein transport due to its association-dissociation properties with the coatomer complex.</text>
</comment>
<dbReference type="GO" id="GO:0006886">
    <property type="term" value="P:intracellular protein transport"/>
    <property type="evidence" value="ECO:0007669"/>
    <property type="project" value="TreeGrafter"/>
</dbReference>
<comment type="subunit">
    <text evidence="5">Oligomeric complex that consists of at least the alpha, beta, beta', gamma, delta, epsilon and zeta subunits.</text>
</comment>
<dbReference type="PANTHER" id="PTHR11043:SF1">
    <property type="entry name" value="TSET COMPLEX MEMBER TSTD"/>
    <property type="match status" value="1"/>
</dbReference>
<dbReference type="GO" id="GO:0006891">
    <property type="term" value="P:intra-Golgi vesicle-mediated transport"/>
    <property type="evidence" value="ECO:0007669"/>
    <property type="project" value="TreeGrafter"/>
</dbReference>
<protein>
    <recommendedName>
        <fullName evidence="5">Coatomer subunit zeta</fullName>
    </recommendedName>
</protein>
<name>A0A080ZAM8_PHYNI</name>
<accession>A0A080ZAM8</accession>
<keyword evidence="3 5" id="KW-0963">Cytoplasm</keyword>
<dbReference type="AlphaFoldDB" id="A0A080ZAM8"/>
<comment type="caution">
    <text evidence="7">The sequence shown here is derived from an EMBL/GenBank/DDBJ whole genome shotgun (WGS) entry which is preliminary data.</text>
</comment>
<sequence length="158" mass="18014">MLHSLICCNEANYVLLSRYFQPELTLEARRTYESQLAQICKQVPNLWGDRHGKKDADPTQSQLVVCETQFVVVRQIGELRLMLSGNEEYDELILDEIMTVLQAVLTTQLDKKLTEASLLANYAKVVVALDEMVQQGHLENADETSIDQMIKLKPYPSK</sequence>
<keyword evidence="5" id="KW-0333">Golgi apparatus</keyword>
<evidence type="ECO:0000256" key="4">
    <source>
        <dbReference type="ARBA" id="ARBA00023136"/>
    </source>
</evidence>
<evidence type="ECO:0000313" key="7">
    <source>
        <dbReference type="EMBL" id="ETO63689.1"/>
    </source>
</evidence>
<proteinExistence type="inferred from homology"/>
<dbReference type="GO" id="GO:0000139">
    <property type="term" value="C:Golgi membrane"/>
    <property type="evidence" value="ECO:0007669"/>
    <property type="project" value="UniProtKB-SubCell"/>
</dbReference>
<comment type="similarity">
    <text evidence="2 5">Belongs to the adaptor complexes small subunit family.</text>
</comment>
<gene>
    <name evidence="7" type="ORF">F444_18653</name>
</gene>
<dbReference type="Pfam" id="PF01217">
    <property type="entry name" value="Clat_adaptor_s"/>
    <property type="match status" value="1"/>
</dbReference>
<keyword evidence="5" id="KW-0813">Transport</keyword>
<dbReference type="GO" id="GO:0006890">
    <property type="term" value="P:retrograde vesicle-mediated transport, Golgi to endoplasmic reticulum"/>
    <property type="evidence" value="ECO:0007669"/>
    <property type="project" value="UniProtKB-UniRule"/>
</dbReference>
<evidence type="ECO:0000313" key="8">
    <source>
        <dbReference type="Proteomes" id="UP000028582"/>
    </source>
</evidence>
<dbReference type="PANTHER" id="PTHR11043">
    <property type="entry name" value="ZETA-COAT PROTEIN"/>
    <property type="match status" value="1"/>
</dbReference>
<dbReference type="Gene3D" id="3.30.450.60">
    <property type="match status" value="1"/>
</dbReference>
<evidence type="ECO:0000256" key="1">
    <source>
        <dbReference type="ARBA" id="ARBA00004184"/>
    </source>
</evidence>
<keyword evidence="4 5" id="KW-0472">Membrane</keyword>
<evidence type="ECO:0000256" key="3">
    <source>
        <dbReference type="ARBA" id="ARBA00022490"/>
    </source>
</evidence>
<keyword evidence="5" id="KW-0931">ER-Golgi transport</keyword>
<dbReference type="Proteomes" id="UP000028582">
    <property type="component" value="Unassembled WGS sequence"/>
</dbReference>
<dbReference type="OrthoDB" id="10249988at2759"/>
<reference evidence="7 8" key="1">
    <citation type="submission" date="2013-11" db="EMBL/GenBank/DDBJ databases">
        <title>The Genome Sequence of Phytophthora parasitica P1976.</title>
        <authorList>
            <consortium name="The Broad Institute Genomics Platform"/>
            <person name="Russ C."/>
            <person name="Tyler B."/>
            <person name="Panabieres F."/>
            <person name="Shan W."/>
            <person name="Tripathy S."/>
            <person name="Grunwald N."/>
            <person name="Machado M."/>
            <person name="Johnson C.S."/>
            <person name="Walker B."/>
            <person name="Young S."/>
            <person name="Zeng Q."/>
            <person name="Gargeya S."/>
            <person name="Fitzgerald M."/>
            <person name="Haas B."/>
            <person name="Abouelleil A."/>
            <person name="Allen A.W."/>
            <person name="Alvarado L."/>
            <person name="Arachchi H.M."/>
            <person name="Berlin A.M."/>
            <person name="Chapman S.B."/>
            <person name="Gainer-Dewar J."/>
            <person name="Goldberg J."/>
            <person name="Griggs A."/>
            <person name="Gujja S."/>
            <person name="Hansen M."/>
            <person name="Howarth C."/>
            <person name="Imamovic A."/>
            <person name="Ireland A."/>
            <person name="Larimer J."/>
            <person name="McCowan C."/>
            <person name="Murphy C."/>
            <person name="Pearson M."/>
            <person name="Poon T.W."/>
            <person name="Priest M."/>
            <person name="Roberts A."/>
            <person name="Saif S."/>
            <person name="Shea T."/>
            <person name="Sisk P."/>
            <person name="Sykes S."/>
            <person name="Wortman J."/>
            <person name="Nusbaum C."/>
            <person name="Birren B."/>
        </authorList>
    </citation>
    <scope>NUCLEOTIDE SEQUENCE [LARGE SCALE GENOMIC DNA]</scope>
    <source>
        <strain evidence="7 8">P1976</strain>
    </source>
</reference>
<feature type="domain" description="AP complex mu/sigma subunit" evidence="6">
    <location>
        <begin position="1"/>
        <end position="150"/>
    </location>
</feature>
<dbReference type="InterPro" id="IPR011012">
    <property type="entry name" value="Longin-like_dom_sf"/>
</dbReference>
<dbReference type="EMBL" id="ANJA01003445">
    <property type="protein sequence ID" value="ETO63689.1"/>
    <property type="molecule type" value="Genomic_DNA"/>
</dbReference>
<dbReference type="InterPro" id="IPR022775">
    <property type="entry name" value="AP_mu_sigma_su"/>
</dbReference>
<evidence type="ECO:0000256" key="2">
    <source>
        <dbReference type="ARBA" id="ARBA00006972"/>
    </source>
</evidence>